<dbReference type="Pfam" id="PF15684">
    <property type="entry name" value="AROS"/>
    <property type="match status" value="1"/>
</dbReference>
<dbReference type="AlphaFoldDB" id="A0A0D8Y7Y8"/>
<evidence type="ECO:0000313" key="1">
    <source>
        <dbReference type="EMBL" id="KJH52302.1"/>
    </source>
</evidence>
<evidence type="ECO:0000313" key="2">
    <source>
        <dbReference type="Proteomes" id="UP000053766"/>
    </source>
</evidence>
<dbReference type="EMBL" id="KN716167">
    <property type="protein sequence ID" value="KJH52302.1"/>
    <property type="molecule type" value="Genomic_DNA"/>
</dbReference>
<protein>
    <submittedName>
        <fullName evidence="1">Uncharacterized protein</fullName>
    </submittedName>
</protein>
<sequence length="171" mass="20056">MIPHSALEDGILKKVKRKRTKSEIERDNVNTILDAASKGQVELPPEERFIIDGWKQLKNSENELSDRLAAQGFSLIEQARAKRPKDLMERNLKYMRYVDKKRKLDTEKAKKIVLEHFRKKDSKDMVRKERNKITCLREPKKRKKETGVFSDADFAVVGKKAKKLEKNTEYL</sequence>
<name>A0A0D8Y7Y8_DICVI</name>
<dbReference type="OrthoDB" id="5842693at2759"/>
<accession>A0A0D8Y7Y8</accession>
<proteinExistence type="predicted"/>
<organism evidence="1 2">
    <name type="scientific">Dictyocaulus viviparus</name>
    <name type="common">Bovine lungworm</name>
    <dbReference type="NCBI Taxonomy" id="29172"/>
    <lineage>
        <taxon>Eukaryota</taxon>
        <taxon>Metazoa</taxon>
        <taxon>Ecdysozoa</taxon>
        <taxon>Nematoda</taxon>
        <taxon>Chromadorea</taxon>
        <taxon>Rhabditida</taxon>
        <taxon>Rhabditina</taxon>
        <taxon>Rhabditomorpha</taxon>
        <taxon>Strongyloidea</taxon>
        <taxon>Metastrongylidae</taxon>
        <taxon>Dictyocaulus</taxon>
    </lineage>
</organism>
<dbReference type="InterPro" id="IPR023262">
    <property type="entry name" value="AROS"/>
</dbReference>
<gene>
    <name evidence="1" type="ORF">DICVIV_01504</name>
</gene>
<reference evidence="1 2" key="1">
    <citation type="submission" date="2013-11" db="EMBL/GenBank/DDBJ databases">
        <title>Draft genome of the bovine lungworm Dictyocaulus viviparus.</title>
        <authorList>
            <person name="Mitreva M."/>
        </authorList>
    </citation>
    <scope>NUCLEOTIDE SEQUENCE [LARGE SCALE GENOMIC DNA]</scope>
    <source>
        <strain evidence="1 2">HannoverDv2000</strain>
    </source>
</reference>
<reference evidence="2" key="2">
    <citation type="journal article" date="2016" name="Sci. Rep.">
        <title>Dictyocaulus viviparus genome, variome and transcriptome elucidate lungworm biology and support future intervention.</title>
        <authorList>
            <person name="McNulty S.N."/>
            <person name="Strube C."/>
            <person name="Rosa B.A."/>
            <person name="Martin J.C."/>
            <person name="Tyagi R."/>
            <person name="Choi Y.J."/>
            <person name="Wang Q."/>
            <person name="Hallsworth Pepin K."/>
            <person name="Zhang X."/>
            <person name="Ozersky P."/>
            <person name="Wilson R.K."/>
            <person name="Sternberg P.W."/>
            <person name="Gasser R.B."/>
            <person name="Mitreva M."/>
        </authorList>
    </citation>
    <scope>NUCLEOTIDE SEQUENCE [LARGE SCALE GENOMIC DNA]</scope>
    <source>
        <strain evidence="2">HannoverDv2000</strain>
    </source>
</reference>
<keyword evidence="2" id="KW-1185">Reference proteome</keyword>
<dbReference type="Proteomes" id="UP000053766">
    <property type="component" value="Unassembled WGS sequence"/>
</dbReference>